<evidence type="ECO:0000259" key="7">
    <source>
        <dbReference type="PROSITE" id="PS51900"/>
    </source>
</evidence>
<dbReference type="PROSITE" id="PS51898">
    <property type="entry name" value="TYR_RECOMBINASE"/>
    <property type="match status" value="1"/>
</dbReference>
<dbReference type="InterPro" id="IPR044068">
    <property type="entry name" value="CB"/>
</dbReference>
<dbReference type="Proteomes" id="UP000010795">
    <property type="component" value="Plasmid pTHECO01"/>
</dbReference>
<dbReference type="GO" id="GO:0003677">
    <property type="term" value="F:DNA binding"/>
    <property type="evidence" value="ECO:0007669"/>
    <property type="project" value="UniProtKB-UniRule"/>
</dbReference>
<dbReference type="RefSeq" id="WP_015256768.1">
    <property type="nucleotide sequence ID" value="NC_019898.1"/>
</dbReference>
<dbReference type="GO" id="GO:0006310">
    <property type="term" value="P:DNA recombination"/>
    <property type="evidence" value="ECO:0007669"/>
    <property type="project" value="UniProtKB-KW"/>
</dbReference>
<geneLocation type="plasmid" evidence="8 9">
    <name>pTHECO01</name>
</geneLocation>
<feature type="domain" description="Core-binding (CB)" evidence="7">
    <location>
        <begin position="2"/>
        <end position="98"/>
    </location>
</feature>
<dbReference type="AlphaFoldDB" id="L0EJU2"/>
<dbReference type="InterPro" id="IPR010998">
    <property type="entry name" value="Integrase_recombinase_N"/>
</dbReference>
<sequence length="314" mass="36279">MTLIDELNDKFAYYLEMTKRRSMGTVEGYHRTISRLSTWLKENRNITNIQDVTADDIEAFLNTLRHPPTVDYPTGRPYEATTRAAMISAIRHFFEWAVKKKYLEFDVSQLIEYPSLKEQLPKSLSVEDAEKLMETAKKRKLAERDYLMTRIFLTLGVRVSELVGMNEEDINESTGEVLIRGKGNKERRLPLTPKIVQALDAYRPVRRKILEIRKRKDEPALFISEKRGTRLTRRGAELIIEEIAKESGIKYNFNVSPHKLRHTAATILYNDGEADLLAISELLGHKDPSTSKIYTKVNREKLRNVIQSNPLEGI</sequence>
<evidence type="ECO:0000256" key="2">
    <source>
        <dbReference type="ARBA" id="ARBA00022908"/>
    </source>
</evidence>
<dbReference type="Gene3D" id="1.10.443.10">
    <property type="entry name" value="Intergrase catalytic core"/>
    <property type="match status" value="1"/>
</dbReference>
<dbReference type="GO" id="GO:0015074">
    <property type="term" value="P:DNA integration"/>
    <property type="evidence" value="ECO:0007669"/>
    <property type="project" value="UniProtKB-KW"/>
</dbReference>
<dbReference type="HOGENOM" id="CLU_027562_9_6_9"/>
<dbReference type="InterPro" id="IPR013762">
    <property type="entry name" value="Integrase-like_cat_sf"/>
</dbReference>
<feature type="domain" description="Tyr recombinase" evidence="6">
    <location>
        <begin position="119"/>
        <end position="307"/>
    </location>
</feature>
<dbReference type="KEGG" id="tco:Theco_4055"/>
<dbReference type="Pfam" id="PF00589">
    <property type="entry name" value="Phage_integrase"/>
    <property type="match status" value="1"/>
</dbReference>
<dbReference type="InterPro" id="IPR004107">
    <property type="entry name" value="Integrase_SAM-like_N"/>
</dbReference>
<protein>
    <submittedName>
        <fullName evidence="8">Site-specific recombinase XerD</fullName>
    </submittedName>
</protein>
<keyword evidence="4" id="KW-0233">DNA recombination</keyword>
<reference evidence="9" key="1">
    <citation type="submission" date="2012-01" db="EMBL/GenBank/DDBJ databases">
        <title>Complete sequence of plasmid of Thermobacillus composti KWC4.</title>
        <authorList>
            <person name="Lucas S."/>
            <person name="Han J."/>
            <person name="Lapidus A."/>
            <person name="Cheng J.-F."/>
            <person name="Goodwin L."/>
            <person name="Pitluck S."/>
            <person name="Peters L."/>
            <person name="Ovchinnikova G."/>
            <person name="Teshima H."/>
            <person name="Detter J.C."/>
            <person name="Han C."/>
            <person name="Tapia R."/>
            <person name="Land M."/>
            <person name="Hauser L."/>
            <person name="Kyrpides N."/>
            <person name="Ivanova N."/>
            <person name="Pagani I."/>
            <person name="Anderson I."/>
            <person name="Woyke T."/>
        </authorList>
    </citation>
    <scope>NUCLEOTIDE SEQUENCE [LARGE SCALE GENOMIC DNA]</scope>
    <source>
        <strain evidence="9">DSM 18247 / JCM 13945 / KWC4</strain>
        <plasmid evidence="9">Plasmid pTHECO01</plasmid>
    </source>
</reference>
<dbReference type="InterPro" id="IPR011010">
    <property type="entry name" value="DNA_brk_join_enz"/>
</dbReference>
<keyword evidence="8" id="KW-0614">Plasmid</keyword>
<organism evidence="8 9">
    <name type="scientific">Thermobacillus composti (strain DSM 18247 / JCM 13945 / KWC4)</name>
    <dbReference type="NCBI Taxonomy" id="717605"/>
    <lineage>
        <taxon>Bacteria</taxon>
        <taxon>Bacillati</taxon>
        <taxon>Bacillota</taxon>
        <taxon>Bacilli</taxon>
        <taxon>Bacillales</taxon>
        <taxon>Paenibacillaceae</taxon>
        <taxon>Thermobacillus</taxon>
    </lineage>
</organism>
<evidence type="ECO:0000313" key="8">
    <source>
        <dbReference type="EMBL" id="AGA60056.1"/>
    </source>
</evidence>
<evidence type="ECO:0000256" key="3">
    <source>
        <dbReference type="ARBA" id="ARBA00023125"/>
    </source>
</evidence>
<dbReference type="PROSITE" id="PS51900">
    <property type="entry name" value="CB"/>
    <property type="match status" value="1"/>
</dbReference>
<keyword evidence="3 5" id="KW-0238">DNA-binding</keyword>
<proteinExistence type="inferred from homology"/>
<dbReference type="EMBL" id="CP003256">
    <property type="protein sequence ID" value="AGA60056.1"/>
    <property type="molecule type" value="Genomic_DNA"/>
</dbReference>
<dbReference type="InterPro" id="IPR002104">
    <property type="entry name" value="Integrase_catalytic"/>
</dbReference>
<dbReference type="Pfam" id="PF02899">
    <property type="entry name" value="Phage_int_SAM_1"/>
    <property type="match status" value="1"/>
</dbReference>
<dbReference type="SUPFAM" id="SSF56349">
    <property type="entry name" value="DNA breaking-rejoining enzymes"/>
    <property type="match status" value="1"/>
</dbReference>
<dbReference type="PANTHER" id="PTHR30349">
    <property type="entry name" value="PHAGE INTEGRASE-RELATED"/>
    <property type="match status" value="1"/>
</dbReference>
<gene>
    <name evidence="8" type="ordered locus">Theco_4055</name>
</gene>
<keyword evidence="9" id="KW-1185">Reference proteome</keyword>
<evidence type="ECO:0000313" key="9">
    <source>
        <dbReference type="Proteomes" id="UP000010795"/>
    </source>
</evidence>
<dbReference type="PANTHER" id="PTHR30349:SF41">
    <property type="entry name" value="INTEGRASE_RECOMBINASE PROTEIN MJ0367-RELATED"/>
    <property type="match status" value="1"/>
</dbReference>
<dbReference type="OrthoDB" id="283809at2"/>
<evidence type="ECO:0000256" key="1">
    <source>
        <dbReference type="ARBA" id="ARBA00008857"/>
    </source>
</evidence>
<dbReference type="Gene3D" id="1.10.150.130">
    <property type="match status" value="1"/>
</dbReference>
<comment type="similarity">
    <text evidence="1">Belongs to the 'phage' integrase family.</text>
</comment>
<evidence type="ECO:0000256" key="5">
    <source>
        <dbReference type="PROSITE-ProRule" id="PRU01248"/>
    </source>
</evidence>
<accession>L0EJU2</accession>
<evidence type="ECO:0000259" key="6">
    <source>
        <dbReference type="PROSITE" id="PS51898"/>
    </source>
</evidence>
<keyword evidence="2" id="KW-0229">DNA integration</keyword>
<name>L0EJU2_THECK</name>
<evidence type="ECO:0000256" key="4">
    <source>
        <dbReference type="ARBA" id="ARBA00023172"/>
    </source>
</evidence>
<dbReference type="InterPro" id="IPR050090">
    <property type="entry name" value="Tyrosine_recombinase_XerCD"/>
</dbReference>
<dbReference type="eggNOG" id="COG4974">
    <property type="taxonomic scope" value="Bacteria"/>
</dbReference>